<dbReference type="EMBL" id="QRNS01000004">
    <property type="protein sequence ID" value="RHK65420.1"/>
    <property type="molecule type" value="Genomic_DNA"/>
</dbReference>
<dbReference type="Proteomes" id="UP000285642">
    <property type="component" value="Unassembled WGS sequence"/>
</dbReference>
<comment type="caution">
    <text evidence="2">The sequence shown here is derived from an EMBL/GenBank/DDBJ whole genome shotgun (WGS) entry which is preliminary data.</text>
</comment>
<gene>
    <name evidence="2" type="ORF">DW054_04175</name>
    <name evidence="1" type="ORF">DW924_04745</name>
</gene>
<evidence type="ECO:0000313" key="1">
    <source>
        <dbReference type="EMBL" id="RHA71340.1"/>
    </source>
</evidence>
<dbReference type="Proteomes" id="UP000284152">
    <property type="component" value="Unassembled WGS sequence"/>
</dbReference>
<dbReference type="EMBL" id="QSFS01000004">
    <property type="protein sequence ID" value="RHA71340.1"/>
    <property type="molecule type" value="Genomic_DNA"/>
</dbReference>
<accession>A0A415HA59</accession>
<organism evidence="2 3">
    <name type="scientific">Dorea formicigenerans</name>
    <dbReference type="NCBI Taxonomy" id="39486"/>
    <lineage>
        <taxon>Bacteria</taxon>
        <taxon>Bacillati</taxon>
        <taxon>Bacillota</taxon>
        <taxon>Clostridia</taxon>
        <taxon>Lachnospirales</taxon>
        <taxon>Lachnospiraceae</taxon>
        <taxon>Dorea</taxon>
    </lineage>
</organism>
<evidence type="ECO:0000313" key="4">
    <source>
        <dbReference type="Proteomes" id="UP000285642"/>
    </source>
</evidence>
<protein>
    <submittedName>
        <fullName evidence="2">Uncharacterized protein</fullName>
    </submittedName>
</protein>
<evidence type="ECO:0000313" key="2">
    <source>
        <dbReference type="EMBL" id="RHK65420.1"/>
    </source>
</evidence>
<proteinExistence type="predicted"/>
<dbReference type="AlphaFoldDB" id="A0A415HA59"/>
<evidence type="ECO:0000313" key="3">
    <source>
        <dbReference type="Proteomes" id="UP000284152"/>
    </source>
</evidence>
<name>A0A415HA59_9FIRM</name>
<sequence>MVVFDSWKFREILKSIVEKKELNGDRISSKQQLYVRIGEELHVSPETVKYWQRDKSSGPDSRTPELLDELESYLGYPKGTLQKEIKIEEEKTEDKRMDKVSEFQKQQIMDIYEALKKFVSGMDIENEDEYYRIRAVIERKKLVLPETIFNAILQFMDNVVEEYVFKAEYPAFTEEEAEYENGVMNIKTDAAFNKLMSHFLERLQELDEKIDQFAEQELRAYLLG</sequence>
<reference evidence="3 4" key="1">
    <citation type="submission" date="2018-08" db="EMBL/GenBank/DDBJ databases">
        <title>A genome reference for cultivated species of the human gut microbiota.</title>
        <authorList>
            <person name="Zou Y."/>
            <person name="Xue W."/>
            <person name="Luo G."/>
        </authorList>
    </citation>
    <scope>NUCLEOTIDE SEQUENCE [LARGE SCALE GENOMIC DNA]</scope>
    <source>
        <strain evidence="2 3">AF42-21</strain>
        <strain evidence="1 4">AM42-8</strain>
    </source>
</reference>
<dbReference type="RefSeq" id="WP_117656964.1">
    <property type="nucleotide sequence ID" value="NZ_QSFS01000004.1"/>
</dbReference>